<dbReference type="PROSITE" id="PS51299">
    <property type="entry name" value="HTH_APSES"/>
    <property type="match status" value="1"/>
</dbReference>
<evidence type="ECO:0000256" key="3">
    <source>
        <dbReference type="SAM" id="MobiDB-lite"/>
    </source>
</evidence>
<dbReference type="AlphaFoldDB" id="N1PGR5"/>
<feature type="domain" description="HTH APSES-type" evidence="5">
    <location>
        <begin position="65"/>
        <end position="175"/>
    </location>
</feature>
<evidence type="ECO:0000256" key="1">
    <source>
        <dbReference type="ARBA" id="ARBA00022969"/>
    </source>
</evidence>
<dbReference type="InterPro" id="IPR018004">
    <property type="entry name" value="KilA/APSES_HTH"/>
</dbReference>
<dbReference type="HOGENOM" id="CLU_030669_0_0_1"/>
<organism evidence="6 7">
    <name type="scientific">Dothistroma septosporum (strain NZE10 / CBS 128990)</name>
    <name type="common">Red band needle blight fungus</name>
    <name type="synonym">Mycosphaerella pini</name>
    <dbReference type="NCBI Taxonomy" id="675120"/>
    <lineage>
        <taxon>Eukaryota</taxon>
        <taxon>Fungi</taxon>
        <taxon>Dikarya</taxon>
        <taxon>Ascomycota</taxon>
        <taxon>Pezizomycotina</taxon>
        <taxon>Dothideomycetes</taxon>
        <taxon>Dothideomycetidae</taxon>
        <taxon>Mycosphaerellales</taxon>
        <taxon>Mycosphaerellaceae</taxon>
        <taxon>Dothistroma</taxon>
    </lineage>
</organism>
<protein>
    <recommendedName>
        <fullName evidence="5">HTH APSES-type domain-containing protein</fullName>
    </recommendedName>
</protein>
<dbReference type="GO" id="GO:0044820">
    <property type="term" value="P:mitotic telomere tethering at nuclear periphery"/>
    <property type="evidence" value="ECO:0007669"/>
    <property type="project" value="TreeGrafter"/>
</dbReference>
<dbReference type="PANTHER" id="PTHR38044">
    <property type="entry name" value="BOUQUET FORMATION PROTEIN 4"/>
    <property type="match status" value="1"/>
</dbReference>
<dbReference type="GO" id="GO:0030435">
    <property type="term" value="P:sporulation resulting in formation of a cellular spore"/>
    <property type="evidence" value="ECO:0007669"/>
    <property type="project" value="UniProtKB-KW"/>
</dbReference>
<feature type="region of interest" description="Disordered" evidence="3">
    <location>
        <begin position="166"/>
        <end position="270"/>
    </location>
</feature>
<evidence type="ECO:0000256" key="4">
    <source>
        <dbReference type="SAM" id="Phobius"/>
    </source>
</evidence>
<gene>
    <name evidence="6" type="ORF">DOTSEDRAFT_177566</name>
</gene>
<proteinExistence type="predicted"/>
<dbReference type="GO" id="GO:1990862">
    <property type="term" value="C:nuclear membrane complex Bqt3-Bqt4"/>
    <property type="evidence" value="ECO:0007669"/>
    <property type="project" value="InterPro"/>
</dbReference>
<dbReference type="PANTHER" id="PTHR38044:SF1">
    <property type="entry name" value="BOUQUET FORMATION PROTEIN 4"/>
    <property type="match status" value="1"/>
</dbReference>
<dbReference type="Proteomes" id="UP000016933">
    <property type="component" value="Unassembled WGS sequence"/>
</dbReference>
<evidence type="ECO:0000313" key="6">
    <source>
        <dbReference type="EMBL" id="EME40521.1"/>
    </source>
</evidence>
<dbReference type="SMART" id="SM01252">
    <property type="entry name" value="KilA-N"/>
    <property type="match status" value="1"/>
</dbReference>
<sequence length="403" mass="43995">MSRPSLPERRNPMLEEDRAPGHEILVERRCLGQTELKVKPGQVGTSNATKQENLGTLDYAHLRVPLPKDLSGSGIFAKGANRKWPEAYFLMRRSSDGFISATGMFKAAFPYAQVEEETTEKDYIKSLDEASSEEVAGNVWIDPGRALDLSKEYGIELWIAALLDPEPITHGTSDPKKGIKSPPPYDMKTGIANGVGRTPQKTPAKGGRAAARSTRGASALRSVSPTLEKPKPTGRKMASPKKSTRGRKAKLDAVGENETQDDGASVNGDGADTVKVEVETTRIPDENGEEFIEDTKVRVTAPANHPDLPPPQDTETMLKQAREMVESAKELEGVKTRNSKSKAEELIEENEEIIEALERPAKRARPLEIELRKERIRRRALTGIAASLAIGALIPTLMTAFGA</sequence>
<feature type="compositionally biased region" description="Low complexity" evidence="3">
    <location>
        <begin position="204"/>
        <end position="222"/>
    </location>
</feature>
<dbReference type="InterPro" id="IPR037548">
    <property type="entry name" value="Bqt4"/>
</dbReference>
<keyword evidence="7" id="KW-1185">Reference proteome</keyword>
<dbReference type="EMBL" id="KB446543">
    <property type="protein sequence ID" value="EME40521.1"/>
    <property type="molecule type" value="Genomic_DNA"/>
</dbReference>
<keyword evidence="2" id="KW-0183">Conidiation</keyword>
<dbReference type="SUPFAM" id="SSF54616">
    <property type="entry name" value="DNA-binding domain of Mlu1-box binding protein MBP1"/>
    <property type="match status" value="1"/>
</dbReference>
<keyword evidence="1" id="KW-0749">Sporulation</keyword>
<accession>N1PGR5</accession>
<dbReference type="OMA" id="FKAAFPW"/>
<dbReference type="GO" id="GO:0003677">
    <property type="term" value="F:DNA binding"/>
    <property type="evidence" value="ECO:0007669"/>
    <property type="project" value="InterPro"/>
</dbReference>
<evidence type="ECO:0000256" key="2">
    <source>
        <dbReference type="ARBA" id="ARBA00023321"/>
    </source>
</evidence>
<dbReference type="InterPro" id="IPR036887">
    <property type="entry name" value="HTH_APSES_sf"/>
</dbReference>
<evidence type="ECO:0000313" key="7">
    <source>
        <dbReference type="Proteomes" id="UP000016933"/>
    </source>
</evidence>
<keyword evidence="4" id="KW-0472">Membrane</keyword>
<dbReference type="GO" id="GO:0070197">
    <property type="term" value="P:meiotic attachment of telomere to nuclear envelope"/>
    <property type="evidence" value="ECO:0007669"/>
    <property type="project" value="InterPro"/>
</dbReference>
<feature type="region of interest" description="Disordered" evidence="3">
    <location>
        <begin position="1"/>
        <end position="21"/>
    </location>
</feature>
<name>N1PGR5_DOTSN</name>
<feature type="compositionally biased region" description="Basic residues" evidence="3">
    <location>
        <begin position="232"/>
        <end position="248"/>
    </location>
</feature>
<keyword evidence="4" id="KW-0812">Transmembrane</keyword>
<dbReference type="GO" id="GO:0048315">
    <property type="term" value="P:conidium formation"/>
    <property type="evidence" value="ECO:0007669"/>
    <property type="project" value="UniProtKB-KW"/>
</dbReference>
<dbReference type="OrthoDB" id="5346159at2759"/>
<dbReference type="eggNOG" id="ENOG502S0ET">
    <property type="taxonomic scope" value="Eukaryota"/>
</dbReference>
<reference evidence="6 7" key="2">
    <citation type="journal article" date="2012" name="PLoS Pathog.">
        <title>Diverse lifestyles and strategies of plant pathogenesis encoded in the genomes of eighteen Dothideomycetes fungi.</title>
        <authorList>
            <person name="Ohm R.A."/>
            <person name="Feau N."/>
            <person name="Henrissat B."/>
            <person name="Schoch C.L."/>
            <person name="Horwitz B.A."/>
            <person name="Barry K.W."/>
            <person name="Condon B.J."/>
            <person name="Copeland A.C."/>
            <person name="Dhillon B."/>
            <person name="Glaser F."/>
            <person name="Hesse C.N."/>
            <person name="Kosti I."/>
            <person name="LaButti K."/>
            <person name="Lindquist E.A."/>
            <person name="Lucas S."/>
            <person name="Salamov A.A."/>
            <person name="Bradshaw R.E."/>
            <person name="Ciuffetti L."/>
            <person name="Hamelin R.C."/>
            <person name="Kema G.H.J."/>
            <person name="Lawrence C."/>
            <person name="Scott J.A."/>
            <person name="Spatafora J.W."/>
            <person name="Turgeon B.G."/>
            <person name="de Wit P.J.G.M."/>
            <person name="Zhong S."/>
            <person name="Goodwin S.B."/>
            <person name="Grigoriev I.V."/>
        </authorList>
    </citation>
    <scope>NUCLEOTIDE SEQUENCE [LARGE SCALE GENOMIC DNA]</scope>
    <source>
        <strain evidence="7">NZE10 / CBS 128990</strain>
    </source>
</reference>
<keyword evidence="4" id="KW-1133">Transmembrane helix</keyword>
<dbReference type="STRING" id="675120.N1PGR5"/>
<feature type="transmembrane region" description="Helical" evidence="4">
    <location>
        <begin position="380"/>
        <end position="401"/>
    </location>
</feature>
<reference evidence="7" key="1">
    <citation type="journal article" date="2012" name="PLoS Genet.">
        <title>The genomes of the fungal plant pathogens Cladosporium fulvum and Dothistroma septosporum reveal adaptation to different hosts and lifestyles but also signatures of common ancestry.</title>
        <authorList>
            <person name="de Wit P.J.G.M."/>
            <person name="van der Burgt A."/>
            <person name="Oekmen B."/>
            <person name="Stergiopoulos I."/>
            <person name="Abd-Elsalam K.A."/>
            <person name="Aerts A.L."/>
            <person name="Bahkali A.H."/>
            <person name="Beenen H.G."/>
            <person name="Chettri P."/>
            <person name="Cox M.P."/>
            <person name="Datema E."/>
            <person name="de Vries R.P."/>
            <person name="Dhillon B."/>
            <person name="Ganley A.R."/>
            <person name="Griffiths S.A."/>
            <person name="Guo Y."/>
            <person name="Hamelin R.C."/>
            <person name="Henrissat B."/>
            <person name="Kabir M.S."/>
            <person name="Jashni M.K."/>
            <person name="Kema G."/>
            <person name="Klaubauf S."/>
            <person name="Lapidus A."/>
            <person name="Levasseur A."/>
            <person name="Lindquist E."/>
            <person name="Mehrabi R."/>
            <person name="Ohm R.A."/>
            <person name="Owen T.J."/>
            <person name="Salamov A."/>
            <person name="Schwelm A."/>
            <person name="Schijlen E."/>
            <person name="Sun H."/>
            <person name="van den Burg H.A."/>
            <person name="van Ham R.C.H.J."/>
            <person name="Zhang S."/>
            <person name="Goodwin S.B."/>
            <person name="Grigoriev I.V."/>
            <person name="Collemare J."/>
            <person name="Bradshaw R.E."/>
        </authorList>
    </citation>
    <scope>NUCLEOTIDE SEQUENCE [LARGE SCALE GENOMIC DNA]</scope>
    <source>
        <strain evidence="7">NZE10 / CBS 128990</strain>
    </source>
</reference>
<evidence type="ECO:0000259" key="5">
    <source>
        <dbReference type="PROSITE" id="PS51299"/>
    </source>
</evidence>
<dbReference type="InterPro" id="IPR003163">
    <property type="entry name" value="Tscrpt_reg_HTH_APSES-type"/>
</dbReference>